<keyword evidence="2" id="KW-1185">Reference proteome</keyword>
<dbReference type="AlphaFoldDB" id="A0A0C2TE87"/>
<organism evidence="1 2">
    <name type="scientific">Amanita muscaria (strain Koide BX008)</name>
    <dbReference type="NCBI Taxonomy" id="946122"/>
    <lineage>
        <taxon>Eukaryota</taxon>
        <taxon>Fungi</taxon>
        <taxon>Dikarya</taxon>
        <taxon>Basidiomycota</taxon>
        <taxon>Agaricomycotina</taxon>
        <taxon>Agaricomycetes</taxon>
        <taxon>Agaricomycetidae</taxon>
        <taxon>Agaricales</taxon>
        <taxon>Pluteineae</taxon>
        <taxon>Amanitaceae</taxon>
        <taxon>Amanita</taxon>
    </lineage>
</organism>
<evidence type="ECO:0000313" key="2">
    <source>
        <dbReference type="Proteomes" id="UP000054549"/>
    </source>
</evidence>
<dbReference type="InParanoid" id="A0A0C2TE87"/>
<dbReference type="HOGENOM" id="CLU_2687281_0_0_1"/>
<name>A0A0C2TE87_AMAMK</name>
<sequence>MADQSIQIGDHANLQRAAAIALGVNSLASYNSNNPTNITGSSIVAVNLTPPPGGSEFIQWKIANKENRTDVQLR</sequence>
<reference evidence="1 2" key="1">
    <citation type="submission" date="2014-04" db="EMBL/GenBank/DDBJ databases">
        <title>Evolutionary Origins and Diversification of the Mycorrhizal Mutualists.</title>
        <authorList>
            <consortium name="DOE Joint Genome Institute"/>
            <consortium name="Mycorrhizal Genomics Consortium"/>
            <person name="Kohler A."/>
            <person name="Kuo A."/>
            <person name="Nagy L.G."/>
            <person name="Floudas D."/>
            <person name="Copeland A."/>
            <person name="Barry K.W."/>
            <person name="Cichocki N."/>
            <person name="Veneault-Fourrey C."/>
            <person name="LaButti K."/>
            <person name="Lindquist E.A."/>
            <person name="Lipzen A."/>
            <person name="Lundell T."/>
            <person name="Morin E."/>
            <person name="Murat C."/>
            <person name="Riley R."/>
            <person name="Ohm R."/>
            <person name="Sun H."/>
            <person name="Tunlid A."/>
            <person name="Henrissat B."/>
            <person name="Grigoriev I.V."/>
            <person name="Hibbett D.S."/>
            <person name="Martin F."/>
        </authorList>
    </citation>
    <scope>NUCLEOTIDE SEQUENCE [LARGE SCALE GENOMIC DNA]</scope>
    <source>
        <strain evidence="1 2">Koide BX008</strain>
    </source>
</reference>
<proteinExistence type="predicted"/>
<dbReference type="EMBL" id="KN818244">
    <property type="protein sequence ID" value="KIL65139.1"/>
    <property type="molecule type" value="Genomic_DNA"/>
</dbReference>
<evidence type="ECO:0000313" key="1">
    <source>
        <dbReference type="EMBL" id="KIL65139.1"/>
    </source>
</evidence>
<accession>A0A0C2TE87</accession>
<gene>
    <name evidence="1" type="ORF">M378DRAFT_162398</name>
</gene>
<protein>
    <submittedName>
        <fullName evidence="1">Uncharacterized protein</fullName>
    </submittedName>
</protein>
<dbReference type="Proteomes" id="UP000054549">
    <property type="component" value="Unassembled WGS sequence"/>
</dbReference>